<dbReference type="Gene3D" id="3.90.1640.20">
    <property type="entry name" value="TON_0340"/>
    <property type="match status" value="1"/>
</dbReference>
<dbReference type="GeneID" id="95756079"/>
<dbReference type="PANTHER" id="PTHR32022:SF10">
    <property type="entry name" value="D-GLUTAMATE CYCLASE, MITOCHONDRIAL"/>
    <property type="match status" value="1"/>
</dbReference>
<comment type="caution">
    <text evidence="2">The sequence shown here is derived from an EMBL/GenBank/DDBJ whole genome shotgun (WGS) entry which is preliminary data.</text>
</comment>
<dbReference type="InterPro" id="IPR025504">
    <property type="entry name" value="GLUCM_C"/>
</dbReference>
<keyword evidence="3" id="KW-1185">Reference proteome</keyword>
<evidence type="ECO:0000313" key="2">
    <source>
        <dbReference type="EMBL" id="MCQ4813993.1"/>
    </source>
</evidence>
<dbReference type="GO" id="GO:0047820">
    <property type="term" value="F:D-glutamate cyclase activity"/>
    <property type="evidence" value="ECO:0007669"/>
    <property type="project" value="TreeGrafter"/>
</dbReference>
<feature type="domain" description="D-glutamate cyclase-like C-terminal" evidence="1">
    <location>
        <begin position="16"/>
        <end position="279"/>
    </location>
</feature>
<gene>
    <name evidence="2" type="ORF">NE630_06060</name>
</gene>
<evidence type="ECO:0000259" key="1">
    <source>
        <dbReference type="Pfam" id="PF14336"/>
    </source>
</evidence>
<organism evidence="2 3">
    <name type="scientific">Cloacibacillus evryensis</name>
    <dbReference type="NCBI Taxonomy" id="508460"/>
    <lineage>
        <taxon>Bacteria</taxon>
        <taxon>Thermotogati</taxon>
        <taxon>Synergistota</taxon>
        <taxon>Synergistia</taxon>
        <taxon>Synergistales</taxon>
        <taxon>Synergistaceae</taxon>
        <taxon>Cloacibacillus</taxon>
    </lineage>
</organism>
<dbReference type="Proteomes" id="UP001205919">
    <property type="component" value="Unassembled WGS sequence"/>
</dbReference>
<accession>A0AAW5K644</accession>
<reference evidence="2 3" key="1">
    <citation type="submission" date="2022-06" db="EMBL/GenBank/DDBJ databases">
        <title>Isolation of gut microbiota from human fecal samples.</title>
        <authorList>
            <person name="Pamer E.G."/>
            <person name="Barat B."/>
            <person name="Waligurski E."/>
            <person name="Medina S."/>
            <person name="Paddock L."/>
            <person name="Mostad J."/>
        </authorList>
    </citation>
    <scope>NUCLEOTIDE SEQUENCE [LARGE SCALE GENOMIC DNA]</scope>
    <source>
        <strain evidence="2 3">DFI.9.90</strain>
    </source>
</reference>
<dbReference type="Pfam" id="PF14336">
    <property type="entry name" value="GLUCM-like_C"/>
    <property type="match status" value="1"/>
</dbReference>
<name>A0AAW5K644_9BACT</name>
<evidence type="ECO:0000313" key="3">
    <source>
        <dbReference type="Proteomes" id="UP001205919"/>
    </source>
</evidence>
<dbReference type="RefSeq" id="WP_008711390.1">
    <property type="nucleotide sequence ID" value="NZ_CABKQM010000008.1"/>
</dbReference>
<dbReference type="AlphaFoldDB" id="A0AAW5K644"/>
<dbReference type="EMBL" id="JANFYT010000010">
    <property type="protein sequence ID" value="MCQ4813993.1"/>
    <property type="molecule type" value="Genomic_DNA"/>
</dbReference>
<sequence length="295" mass="31763">MTAEKSLPEAYARKLISIVSRDRGGRGVSKLSRPDDWQAAAAAFAPLRKVAVVSGFYIPGAGAPETDGPGGAVMLARAFLREGRGSEVWTDELCLDVMKGAAAAAGYPERLVKVAPERLDDDPPEGVIFTERLGRAEDGGYYNFRKADITKWTPPLDELAIAAGERGIPTLGIGDGGNEVGMGNFYEELKKLLPAYASCLCTVRTDYALAVDVSNWGAYAMTAALSFMWGSWRGPEAGEELAMLEAMKELGAVDGISRLPDITVDGFDIILQDRIISSLNELWRLYSFDRGPSSS</sequence>
<dbReference type="GO" id="GO:0006536">
    <property type="term" value="P:glutamate metabolic process"/>
    <property type="evidence" value="ECO:0007669"/>
    <property type="project" value="TreeGrafter"/>
</dbReference>
<protein>
    <submittedName>
        <fullName evidence="2">DUF4392 domain-containing protein</fullName>
    </submittedName>
</protein>
<dbReference type="PANTHER" id="PTHR32022">
    <property type="entry name" value="D-GLUTAMATE CYCLASE, MITOCHONDRIAL"/>
    <property type="match status" value="1"/>
</dbReference>
<proteinExistence type="predicted"/>